<keyword evidence="3" id="KW-0964">Secreted</keyword>
<dbReference type="PROSITE" id="PS00135">
    <property type="entry name" value="TRYPSIN_SER"/>
    <property type="match status" value="1"/>
</dbReference>
<evidence type="ECO:0000313" key="13">
    <source>
        <dbReference type="Proteomes" id="UP000826195"/>
    </source>
</evidence>
<dbReference type="InterPro" id="IPR018114">
    <property type="entry name" value="TRYPSIN_HIS"/>
</dbReference>
<keyword evidence="13" id="KW-1185">Reference proteome</keyword>
<evidence type="ECO:0000256" key="9">
    <source>
        <dbReference type="RuleBase" id="RU363034"/>
    </source>
</evidence>
<comment type="subcellular location">
    <subcellularLocation>
        <location evidence="1">Secreted</location>
        <location evidence="1">Extracellular space</location>
    </subcellularLocation>
</comment>
<dbReference type="AlphaFoldDB" id="A0AAV7I7L2"/>
<keyword evidence="10" id="KW-0732">Signal</keyword>
<dbReference type="InterPro" id="IPR001254">
    <property type="entry name" value="Trypsin_dom"/>
</dbReference>
<protein>
    <recommendedName>
        <fullName evidence="8">chymotrypsin</fullName>
        <ecNumber evidence="8">3.4.21.1</ecNumber>
    </recommendedName>
</protein>
<proteinExistence type="inferred from homology"/>
<dbReference type="PANTHER" id="PTHR24276">
    <property type="entry name" value="POLYSERASE-RELATED"/>
    <property type="match status" value="1"/>
</dbReference>
<dbReference type="InterPro" id="IPR001314">
    <property type="entry name" value="Peptidase_S1A"/>
</dbReference>
<dbReference type="SUPFAM" id="SSF50494">
    <property type="entry name" value="Trypsin-like serine proteases"/>
    <property type="match status" value="1"/>
</dbReference>
<dbReference type="FunFam" id="2.40.10.10:FF:000047">
    <property type="entry name" value="Trypsin eta"/>
    <property type="match status" value="1"/>
</dbReference>
<comment type="caution">
    <text evidence="12">The sequence shown here is derived from an EMBL/GenBank/DDBJ whole genome shotgun (WGS) entry which is preliminary data.</text>
</comment>
<dbReference type="InterPro" id="IPR033116">
    <property type="entry name" value="TRYPSIN_SER"/>
</dbReference>
<name>A0AAV7I7L2_COTGL</name>
<dbReference type="EC" id="3.4.21.1" evidence="8"/>
<evidence type="ECO:0000256" key="4">
    <source>
        <dbReference type="ARBA" id="ARBA00022670"/>
    </source>
</evidence>
<organism evidence="12 13">
    <name type="scientific">Cotesia glomerata</name>
    <name type="common">Lepidopteran parasitic wasp</name>
    <name type="synonym">Apanteles glomeratus</name>
    <dbReference type="NCBI Taxonomy" id="32391"/>
    <lineage>
        <taxon>Eukaryota</taxon>
        <taxon>Metazoa</taxon>
        <taxon>Ecdysozoa</taxon>
        <taxon>Arthropoda</taxon>
        <taxon>Hexapoda</taxon>
        <taxon>Insecta</taxon>
        <taxon>Pterygota</taxon>
        <taxon>Neoptera</taxon>
        <taxon>Endopterygota</taxon>
        <taxon>Hymenoptera</taxon>
        <taxon>Apocrita</taxon>
        <taxon>Ichneumonoidea</taxon>
        <taxon>Braconidae</taxon>
        <taxon>Microgastrinae</taxon>
        <taxon>Cotesia</taxon>
    </lineage>
</organism>
<keyword evidence="4 9" id="KW-0645">Protease</keyword>
<evidence type="ECO:0000256" key="3">
    <source>
        <dbReference type="ARBA" id="ARBA00022525"/>
    </source>
</evidence>
<keyword evidence="6 9" id="KW-0720">Serine protease</keyword>
<dbReference type="SMART" id="SM00020">
    <property type="entry name" value="Tryp_SPc"/>
    <property type="match status" value="1"/>
</dbReference>
<dbReference type="InterPro" id="IPR050430">
    <property type="entry name" value="Peptidase_S1"/>
</dbReference>
<evidence type="ECO:0000256" key="5">
    <source>
        <dbReference type="ARBA" id="ARBA00022801"/>
    </source>
</evidence>
<dbReference type="Pfam" id="PF00089">
    <property type="entry name" value="Trypsin"/>
    <property type="match status" value="1"/>
</dbReference>
<reference evidence="12 13" key="1">
    <citation type="journal article" date="2021" name="J. Hered.">
        <title>A chromosome-level genome assembly of the parasitoid wasp, Cotesia glomerata (Hymenoptera: Braconidae).</title>
        <authorList>
            <person name="Pinto B.J."/>
            <person name="Weis J.J."/>
            <person name="Gamble T."/>
            <person name="Ode P.J."/>
            <person name="Paul R."/>
            <person name="Zaspel J.M."/>
        </authorList>
    </citation>
    <scope>NUCLEOTIDE SEQUENCE [LARGE SCALE GENOMIC DNA]</scope>
    <source>
        <strain evidence="12">CgM1</strain>
    </source>
</reference>
<feature type="signal peptide" evidence="10">
    <location>
        <begin position="1"/>
        <end position="18"/>
    </location>
</feature>
<evidence type="ECO:0000313" key="12">
    <source>
        <dbReference type="EMBL" id="KAH0546832.1"/>
    </source>
</evidence>
<dbReference type="GO" id="GO:0004252">
    <property type="term" value="F:serine-type endopeptidase activity"/>
    <property type="evidence" value="ECO:0007669"/>
    <property type="project" value="UniProtKB-EC"/>
</dbReference>
<dbReference type="PRINTS" id="PR00722">
    <property type="entry name" value="CHYMOTRYPSIN"/>
</dbReference>
<dbReference type="Gene3D" id="2.40.10.10">
    <property type="entry name" value="Trypsin-like serine proteases"/>
    <property type="match status" value="1"/>
</dbReference>
<accession>A0AAV7I7L2</accession>
<dbReference type="GO" id="GO:0005576">
    <property type="term" value="C:extracellular region"/>
    <property type="evidence" value="ECO:0007669"/>
    <property type="project" value="UniProtKB-SubCell"/>
</dbReference>
<evidence type="ECO:0000256" key="1">
    <source>
        <dbReference type="ARBA" id="ARBA00004239"/>
    </source>
</evidence>
<dbReference type="Proteomes" id="UP000826195">
    <property type="component" value="Unassembled WGS sequence"/>
</dbReference>
<evidence type="ECO:0000256" key="10">
    <source>
        <dbReference type="SAM" id="SignalP"/>
    </source>
</evidence>
<evidence type="ECO:0000256" key="7">
    <source>
        <dbReference type="ARBA" id="ARBA00023157"/>
    </source>
</evidence>
<evidence type="ECO:0000256" key="8">
    <source>
        <dbReference type="ARBA" id="ARBA00044036"/>
    </source>
</evidence>
<dbReference type="InterPro" id="IPR009003">
    <property type="entry name" value="Peptidase_S1_PA"/>
</dbReference>
<keyword evidence="7" id="KW-1015">Disulfide bond</keyword>
<evidence type="ECO:0000259" key="11">
    <source>
        <dbReference type="PROSITE" id="PS50240"/>
    </source>
</evidence>
<dbReference type="InterPro" id="IPR043504">
    <property type="entry name" value="Peptidase_S1_PA_chymotrypsin"/>
</dbReference>
<dbReference type="PROSITE" id="PS50240">
    <property type="entry name" value="TRYPSIN_DOM"/>
    <property type="match status" value="1"/>
</dbReference>
<sequence>MLRIVIISLILCIYGAESKKASKIVNGAIAQSGEFPHQGSLRVYDQHICGCSIISNTHVLTAAHCVVNNDQTMTVYQDMTVLTGTNDRSGQRSGQLHKVINIVYHEHYDPKNNWINDIAILTLAKPITFNHFQHPINLPSRDLSPNTRVMASGWGALTFANPSSAPQILQKLDMTIVSNTECSRAHSNRIYPGQICVFKGRGTGVCVGDSGGPLTFNNEVHGIASWVVPCAEGYPDVFTRVYYYLSWIRQHTRQY</sequence>
<feature type="domain" description="Peptidase S1" evidence="11">
    <location>
        <begin position="24"/>
        <end position="253"/>
    </location>
</feature>
<comment type="similarity">
    <text evidence="2">Belongs to the peptidase S1 family.</text>
</comment>
<dbReference type="PANTHER" id="PTHR24276:SF98">
    <property type="entry name" value="FI18310P1-RELATED"/>
    <property type="match status" value="1"/>
</dbReference>
<evidence type="ECO:0000256" key="2">
    <source>
        <dbReference type="ARBA" id="ARBA00007664"/>
    </source>
</evidence>
<feature type="chain" id="PRO_5043742497" description="chymotrypsin" evidence="10">
    <location>
        <begin position="19"/>
        <end position="255"/>
    </location>
</feature>
<dbReference type="EMBL" id="JAHXZJ010002237">
    <property type="protein sequence ID" value="KAH0546832.1"/>
    <property type="molecule type" value="Genomic_DNA"/>
</dbReference>
<gene>
    <name evidence="12" type="ORF">KQX54_015476</name>
</gene>
<dbReference type="PROSITE" id="PS00134">
    <property type="entry name" value="TRYPSIN_HIS"/>
    <property type="match status" value="1"/>
</dbReference>
<dbReference type="CDD" id="cd00190">
    <property type="entry name" value="Tryp_SPc"/>
    <property type="match status" value="1"/>
</dbReference>
<evidence type="ECO:0000256" key="6">
    <source>
        <dbReference type="ARBA" id="ARBA00022825"/>
    </source>
</evidence>
<dbReference type="GO" id="GO:0016485">
    <property type="term" value="P:protein processing"/>
    <property type="evidence" value="ECO:0007669"/>
    <property type="project" value="UniProtKB-ARBA"/>
</dbReference>
<keyword evidence="5 9" id="KW-0378">Hydrolase</keyword>